<evidence type="ECO:0000256" key="4">
    <source>
        <dbReference type="ARBA" id="ARBA00022801"/>
    </source>
</evidence>
<dbReference type="SUPFAM" id="SSF52096">
    <property type="entry name" value="ClpP/crotonase"/>
    <property type="match status" value="1"/>
</dbReference>
<dbReference type="RefSeq" id="YP_003934463.1">
    <property type="nucleotide sequence ID" value="NC_014589.1"/>
</dbReference>
<dbReference type="Pfam" id="PF00574">
    <property type="entry name" value="CLP_protease"/>
    <property type="match status" value="1"/>
</dbReference>
<evidence type="ECO:0000313" key="13">
    <source>
        <dbReference type="EMBL" id="BAJ19616.1"/>
    </source>
</evidence>
<evidence type="ECO:0000256" key="11">
    <source>
        <dbReference type="RuleBase" id="RU000549"/>
    </source>
</evidence>
<dbReference type="GO" id="GO:0051117">
    <property type="term" value="F:ATPase binding"/>
    <property type="evidence" value="ECO:0007669"/>
    <property type="project" value="TreeGrafter"/>
</dbReference>
<dbReference type="GO" id="GO:0009368">
    <property type="term" value="C:endopeptidase Clp complex"/>
    <property type="evidence" value="ECO:0007669"/>
    <property type="project" value="TreeGrafter"/>
</dbReference>
<keyword evidence="13" id="KW-0150">Chloroplast</keyword>
<comment type="catalytic activity">
    <reaction evidence="6 8 10">
        <text>Hydrolysis of proteins to small peptides in the presence of ATP and magnesium. alpha-casein is the usual test substrate. In the absence of ATP, only oligopeptides shorter than five residues are hydrolyzed (such as succinyl-Leu-Tyr-|-NHMec, and Leu-Tyr-Leu-|-Tyr-Trp, in which cleavage of the -Tyr-|-Leu- and -Tyr-|-Trp bonds also occurs).</text>
        <dbReference type="EC" id="3.4.21.92"/>
    </reaction>
</comment>
<reference evidence="13" key="2">
    <citation type="submission" date="2010-02" db="EMBL/GenBank/DDBJ databases">
        <authorList>
            <person name="Lin C."/>
            <person name="Chaw S."/>
        </authorList>
    </citation>
    <scope>NUCLEOTIDE SEQUENCE</scope>
</reference>
<dbReference type="InterPro" id="IPR001907">
    <property type="entry name" value="ClpP"/>
</dbReference>
<dbReference type="GO" id="GO:0009570">
    <property type="term" value="C:chloroplast stroma"/>
    <property type="evidence" value="ECO:0007669"/>
    <property type="project" value="UniProtKB-SubCell"/>
</dbReference>
<evidence type="ECO:0000256" key="7">
    <source>
        <dbReference type="ARBA" id="ARBA00055217"/>
    </source>
</evidence>
<reference evidence="13" key="1">
    <citation type="journal article" date="2010" name="Genome Biol. Evol.">
        <title>Comparative chloroplast genomics reveals the evolution of Pinaceae genera and subfamilies.</title>
        <authorList>
            <person name="Lin C.P."/>
            <person name="Huang J.P."/>
            <person name="Wu C.S."/>
            <person name="Hsu C.Y."/>
            <person name="Chaw S.M."/>
        </authorList>
    </citation>
    <scope>NUCLEOTIDE SEQUENCE</scope>
</reference>
<proteinExistence type="inferred from homology"/>
<evidence type="ECO:0000256" key="3">
    <source>
        <dbReference type="ARBA" id="ARBA00022670"/>
    </source>
</evidence>
<dbReference type="Gene3D" id="3.90.226.10">
    <property type="entry name" value="2-enoyl-CoA Hydratase, Chain A, domain 1"/>
    <property type="match status" value="1"/>
</dbReference>
<sequence length="196" mass="21668">MPVGVPKVPFRAPGDEDATWVDLYNRLYRERLLFLAQDINPEIANQVTGLMVYLSAEDADKDIFSFLNCPGGSVISGVGLFDIMQVIVPDVHTICMGVAASMGSFVLIGGEISKRIAFPHARIMIHQPSSSYYDGPAAEFLNEVKHVTMLRDYITKCYIERTGKSGEVIQRDLDRDVYMSAREARAYGIVDAVAEG</sequence>
<evidence type="ECO:0000256" key="6">
    <source>
        <dbReference type="ARBA" id="ARBA00034021"/>
    </source>
</evidence>
<feature type="active site" evidence="8 10">
    <location>
        <position position="126"/>
    </location>
</feature>
<name>E1CGQ7_CATAR</name>
<dbReference type="FunFam" id="3.90.226.10:FF:000006">
    <property type="entry name" value="ATP-dependent Clp protease proteolytic subunit"/>
    <property type="match status" value="1"/>
</dbReference>
<dbReference type="EMBL" id="AB547400">
    <property type="protein sequence ID" value="BAJ19616.1"/>
    <property type="molecule type" value="Genomic_DNA"/>
</dbReference>
<dbReference type="PANTHER" id="PTHR10381">
    <property type="entry name" value="ATP-DEPENDENT CLP PROTEASE PROTEOLYTIC SUBUNIT"/>
    <property type="match status" value="1"/>
</dbReference>
<dbReference type="GeneID" id="9845690"/>
<dbReference type="InterPro" id="IPR033135">
    <property type="entry name" value="ClpP_His_AS"/>
</dbReference>
<dbReference type="InterPro" id="IPR023562">
    <property type="entry name" value="ClpP/TepA"/>
</dbReference>
<comment type="similarity">
    <text evidence="1 8 12">Belongs to the peptidase S14 family.</text>
</comment>
<organism evidence="13">
    <name type="scientific">Cathaya argyrophylla</name>
    <name type="common">Cathay silver fir</name>
    <dbReference type="NCBI Taxonomy" id="64686"/>
    <lineage>
        <taxon>Eukaryota</taxon>
        <taxon>Viridiplantae</taxon>
        <taxon>Streptophyta</taxon>
        <taxon>Embryophyta</taxon>
        <taxon>Tracheophyta</taxon>
        <taxon>Spermatophyta</taxon>
        <taxon>Pinopsida</taxon>
        <taxon>Pinidae</taxon>
        <taxon>Conifers I</taxon>
        <taxon>Pinales</taxon>
        <taxon>Pinaceae</taxon>
        <taxon>Cathaya</taxon>
    </lineage>
</organism>
<keyword evidence="4 8" id="KW-0378">Hydrolase</keyword>
<dbReference type="PROSITE" id="PS00382">
    <property type="entry name" value="CLP_PROTEASE_HIS"/>
    <property type="match status" value="1"/>
</dbReference>
<feature type="active site" description="Nucleophile" evidence="8">
    <location>
        <position position="101"/>
    </location>
</feature>
<evidence type="ECO:0000256" key="12">
    <source>
        <dbReference type="RuleBase" id="RU003567"/>
    </source>
</evidence>
<dbReference type="InterPro" id="IPR029045">
    <property type="entry name" value="ClpP/crotonase-like_dom_sf"/>
</dbReference>
<comment type="subunit">
    <text evidence="8">Component of the chloroplastic Clp protease core complex.</text>
</comment>
<evidence type="ECO:0000256" key="8">
    <source>
        <dbReference type="HAMAP-Rule" id="MF_00444"/>
    </source>
</evidence>
<evidence type="ECO:0000256" key="2">
    <source>
        <dbReference type="ARBA" id="ARBA00022640"/>
    </source>
</evidence>
<protein>
    <recommendedName>
        <fullName evidence="8 12">ATP-dependent Clp protease proteolytic subunit</fullName>
        <ecNumber evidence="8 11">3.4.21.92</ecNumber>
    </recommendedName>
    <alternativeName>
        <fullName evidence="8">Endopeptidase Clp</fullName>
    </alternativeName>
</protein>
<feature type="active site" evidence="9">
    <location>
        <position position="101"/>
    </location>
</feature>
<accession>E1CGQ7</accession>
<dbReference type="AlphaFoldDB" id="E1CGQ7"/>
<dbReference type="PANTHER" id="PTHR10381:SF15">
    <property type="entry name" value="CHLOROPLASTIC ATP-DEPENDENT CLP PROTEASE PROTEOLYTIC SUBUNIT 1"/>
    <property type="match status" value="1"/>
</dbReference>
<geneLocation type="chloroplast" evidence="13"/>
<dbReference type="CDD" id="cd07017">
    <property type="entry name" value="S14_ClpP_2"/>
    <property type="match status" value="1"/>
</dbReference>
<keyword evidence="2 13" id="KW-0934">Plastid</keyword>
<evidence type="ECO:0000256" key="10">
    <source>
        <dbReference type="PROSITE-ProRule" id="PRU10086"/>
    </source>
</evidence>
<dbReference type="HAMAP" id="MF_00444">
    <property type="entry name" value="ClpP"/>
    <property type="match status" value="1"/>
</dbReference>
<dbReference type="InterPro" id="IPR018215">
    <property type="entry name" value="ClpP_Ser_AS"/>
</dbReference>
<dbReference type="GO" id="GO:0006515">
    <property type="term" value="P:protein quality control for misfolded or incompletely synthesized proteins"/>
    <property type="evidence" value="ECO:0007669"/>
    <property type="project" value="TreeGrafter"/>
</dbReference>
<evidence type="ECO:0000256" key="9">
    <source>
        <dbReference type="PROSITE-ProRule" id="PRU10085"/>
    </source>
</evidence>
<keyword evidence="5 8" id="KW-0720">Serine protease</keyword>
<dbReference type="GO" id="GO:0004252">
    <property type="term" value="F:serine-type endopeptidase activity"/>
    <property type="evidence" value="ECO:0007669"/>
    <property type="project" value="UniProtKB-UniRule"/>
</dbReference>
<dbReference type="PRINTS" id="PR00127">
    <property type="entry name" value="CLPPROTEASEP"/>
</dbReference>
<dbReference type="EC" id="3.4.21.92" evidence="8 11"/>
<evidence type="ECO:0000256" key="5">
    <source>
        <dbReference type="ARBA" id="ARBA00022825"/>
    </source>
</evidence>
<dbReference type="PROSITE" id="PS00381">
    <property type="entry name" value="CLP_PROTEASE_SER"/>
    <property type="match status" value="1"/>
</dbReference>
<comment type="subcellular location">
    <subcellularLocation>
        <location evidence="8">Plastid</location>
        <location evidence="8">Chloroplast stroma</location>
    </subcellularLocation>
</comment>
<comment type="function">
    <text evidence="7 8">Cleaves peptides in various proteins in a process that requires ATP hydrolysis. Has a chymotrypsin-like activity. Plays a major role in the degradation of misfolded proteins.</text>
</comment>
<dbReference type="GO" id="GO:0004176">
    <property type="term" value="F:ATP-dependent peptidase activity"/>
    <property type="evidence" value="ECO:0007669"/>
    <property type="project" value="InterPro"/>
</dbReference>
<evidence type="ECO:0000256" key="1">
    <source>
        <dbReference type="ARBA" id="ARBA00007039"/>
    </source>
</evidence>
<dbReference type="MEROPS" id="S14.002"/>
<keyword evidence="3 8" id="KW-0645">Protease</keyword>
<gene>
    <name evidence="8 13" type="primary">clpP</name>
</gene>